<name>A0ABR4QDR9_9CEST</name>
<dbReference type="PIRSF" id="PIRSF000114">
    <property type="entry name" value="Glycerol-3-P_dh"/>
    <property type="match status" value="1"/>
</dbReference>
<evidence type="ECO:0000256" key="1">
    <source>
        <dbReference type="ARBA" id="ARBA00011009"/>
    </source>
</evidence>
<evidence type="ECO:0000259" key="7">
    <source>
        <dbReference type="Pfam" id="PF01210"/>
    </source>
</evidence>
<dbReference type="EMBL" id="JAKROA010000004">
    <property type="protein sequence ID" value="KAL5107590.1"/>
    <property type="molecule type" value="Genomic_DNA"/>
</dbReference>
<evidence type="ECO:0000256" key="2">
    <source>
        <dbReference type="ARBA" id="ARBA00023002"/>
    </source>
</evidence>
<comment type="similarity">
    <text evidence="1 5">Belongs to the NAD-dependent glycerol-3-phosphate dehydrogenase family.</text>
</comment>
<reference evidence="9 10" key="1">
    <citation type="journal article" date="2022" name="Front. Cell. Infect. Microbiol.">
        <title>The Genomes of Two Strains of Taenia crassiceps the Animal Model for the Study of Human Cysticercosis.</title>
        <authorList>
            <person name="Bobes R.J."/>
            <person name="Estrada K."/>
            <person name="Rios-Valencia D.G."/>
            <person name="Calderon-Gallegos A."/>
            <person name="de la Torre P."/>
            <person name="Carrero J.C."/>
            <person name="Sanchez-Flores A."/>
            <person name="Laclette J.P."/>
        </authorList>
    </citation>
    <scope>NUCLEOTIDE SEQUENCE [LARGE SCALE GENOMIC DNA]</scope>
    <source>
        <strain evidence="9">WFUcys</strain>
    </source>
</reference>
<evidence type="ECO:0000256" key="4">
    <source>
        <dbReference type="ARBA" id="ARBA00048683"/>
    </source>
</evidence>
<protein>
    <recommendedName>
        <fullName evidence="6">Glycerol-3-phosphate dehydrogenase [NAD(+)]</fullName>
        <ecNumber evidence="6">1.1.1.8</ecNumber>
    </recommendedName>
</protein>
<comment type="catalytic activity">
    <reaction evidence="4 6">
        <text>sn-glycerol 3-phosphate + NAD(+) = dihydroxyacetone phosphate + NADH + H(+)</text>
        <dbReference type="Rhea" id="RHEA:11092"/>
        <dbReference type="ChEBI" id="CHEBI:15378"/>
        <dbReference type="ChEBI" id="CHEBI:57540"/>
        <dbReference type="ChEBI" id="CHEBI:57597"/>
        <dbReference type="ChEBI" id="CHEBI:57642"/>
        <dbReference type="ChEBI" id="CHEBI:57945"/>
        <dbReference type="EC" id="1.1.1.8"/>
    </reaction>
</comment>
<keyword evidence="3 5" id="KW-0520">NAD</keyword>
<organism evidence="9 10">
    <name type="scientific">Taenia crassiceps</name>
    <dbReference type="NCBI Taxonomy" id="6207"/>
    <lineage>
        <taxon>Eukaryota</taxon>
        <taxon>Metazoa</taxon>
        <taxon>Spiralia</taxon>
        <taxon>Lophotrochozoa</taxon>
        <taxon>Platyhelminthes</taxon>
        <taxon>Cestoda</taxon>
        <taxon>Eucestoda</taxon>
        <taxon>Cyclophyllidea</taxon>
        <taxon>Taeniidae</taxon>
        <taxon>Taenia</taxon>
    </lineage>
</organism>
<evidence type="ECO:0000259" key="8">
    <source>
        <dbReference type="Pfam" id="PF07479"/>
    </source>
</evidence>
<keyword evidence="2 5" id="KW-0560">Oxidoreductase</keyword>
<dbReference type="InterPro" id="IPR036291">
    <property type="entry name" value="NAD(P)-bd_dom_sf"/>
</dbReference>
<dbReference type="PANTHER" id="PTHR11728">
    <property type="entry name" value="GLYCEROL-3-PHOSPHATE DEHYDROGENASE"/>
    <property type="match status" value="1"/>
</dbReference>
<dbReference type="PANTHER" id="PTHR11728:SF8">
    <property type="entry name" value="GLYCEROL-3-PHOSPHATE DEHYDROGENASE [NAD(+)]-RELATED"/>
    <property type="match status" value="1"/>
</dbReference>
<dbReference type="SUPFAM" id="SSF51735">
    <property type="entry name" value="NAD(P)-binding Rossmann-fold domains"/>
    <property type="match status" value="1"/>
</dbReference>
<feature type="domain" description="Glycerol-3-phosphate dehydrogenase NAD-dependent C-terminal" evidence="8">
    <location>
        <begin position="175"/>
        <end position="320"/>
    </location>
</feature>
<evidence type="ECO:0000313" key="10">
    <source>
        <dbReference type="Proteomes" id="UP001651158"/>
    </source>
</evidence>
<dbReference type="InterPro" id="IPR011128">
    <property type="entry name" value="G3P_DH_NAD-dep_N"/>
</dbReference>
<proteinExistence type="inferred from homology"/>
<dbReference type="InterPro" id="IPR013328">
    <property type="entry name" value="6PGD_dom2"/>
</dbReference>
<dbReference type="SUPFAM" id="SSF48179">
    <property type="entry name" value="6-phosphogluconate dehydrogenase C-terminal domain-like"/>
    <property type="match status" value="1"/>
</dbReference>
<keyword evidence="10" id="KW-1185">Reference proteome</keyword>
<dbReference type="Proteomes" id="UP001651158">
    <property type="component" value="Unassembled WGS sequence"/>
</dbReference>
<accession>A0ABR4QDR9</accession>
<dbReference type="InterPro" id="IPR006109">
    <property type="entry name" value="G3P_DH_NAD-dep_C"/>
</dbReference>
<sequence>MASRRCVSIIGSGNWGSTIAKIIGLNVLHMESFEDKEIINGQKLTELINRDHENVKYLPGVRIPPNVVALPDLESCCHDADTCQMLKPHLKPGCYGCSLIKGLNKVPGAGVSLLTDLIRDTLNIPCAVMMGANLASEVAQEKFCEATVGSLDRSQGLELKELFETPYFRISVISDEIGAELCGALKNIVAIGAGLGEGLGYGENTKAAIIRLGFMEMKRFIFQFFSKRCPQESTFLESCGVADLITTCYGGRNRKIGFALATTDKSVVDLEAELLGGQSAQGVLTAADVFEMLQDRCLEAEFPIFTMVHRICQRQEKANLFIECIKHHPAHRCAYHCFEKN</sequence>
<evidence type="ECO:0000313" key="9">
    <source>
        <dbReference type="EMBL" id="KAL5107590.1"/>
    </source>
</evidence>
<dbReference type="InterPro" id="IPR008927">
    <property type="entry name" value="6-PGluconate_DH-like_C_sf"/>
</dbReference>
<dbReference type="Gene3D" id="3.40.50.720">
    <property type="entry name" value="NAD(P)-binding Rossmann-like Domain"/>
    <property type="match status" value="1"/>
</dbReference>
<dbReference type="NCBIfam" id="TIGR03376">
    <property type="entry name" value="glycerol3P_DH"/>
    <property type="match status" value="1"/>
</dbReference>
<dbReference type="PROSITE" id="PS00957">
    <property type="entry name" value="NAD_G3PDH"/>
    <property type="match status" value="1"/>
</dbReference>
<dbReference type="EC" id="1.1.1.8" evidence="6"/>
<dbReference type="Pfam" id="PF07479">
    <property type="entry name" value="NAD_Gly3P_dh_C"/>
    <property type="match status" value="1"/>
</dbReference>
<dbReference type="Gene3D" id="1.10.1040.10">
    <property type="entry name" value="N-(1-d-carboxylethyl)-l-norvaline Dehydrogenase, domain 2"/>
    <property type="match status" value="1"/>
</dbReference>
<dbReference type="InterPro" id="IPR017751">
    <property type="entry name" value="G3P_DH_NAD-dep_euk"/>
</dbReference>
<dbReference type="InterPro" id="IPR006168">
    <property type="entry name" value="G3P_DH_NAD-dep"/>
</dbReference>
<dbReference type="PRINTS" id="PR00077">
    <property type="entry name" value="GPDHDRGNASE"/>
</dbReference>
<evidence type="ECO:0000256" key="3">
    <source>
        <dbReference type="ARBA" id="ARBA00023027"/>
    </source>
</evidence>
<gene>
    <name evidence="9" type="ORF">TcWFU_003845</name>
</gene>
<dbReference type="Pfam" id="PF01210">
    <property type="entry name" value="NAD_Gly3P_dh_N"/>
    <property type="match status" value="1"/>
</dbReference>
<evidence type="ECO:0000256" key="6">
    <source>
        <dbReference type="RuleBase" id="RU361243"/>
    </source>
</evidence>
<comment type="caution">
    <text evidence="9">The sequence shown here is derived from an EMBL/GenBank/DDBJ whole genome shotgun (WGS) entry which is preliminary data.</text>
</comment>
<feature type="domain" description="Glycerol-3-phosphate dehydrogenase NAD-dependent N-terminal" evidence="7">
    <location>
        <begin position="7"/>
        <end position="153"/>
    </location>
</feature>
<evidence type="ECO:0000256" key="5">
    <source>
        <dbReference type="RuleBase" id="RU000437"/>
    </source>
</evidence>